<organism evidence="1 2">
    <name type="scientific">Paenibacillus silvestris</name>
    <dbReference type="NCBI Taxonomy" id="2606219"/>
    <lineage>
        <taxon>Bacteria</taxon>
        <taxon>Bacillati</taxon>
        <taxon>Bacillota</taxon>
        <taxon>Bacilli</taxon>
        <taxon>Bacillales</taxon>
        <taxon>Paenibacillaceae</taxon>
        <taxon>Paenibacillus</taxon>
    </lineage>
</organism>
<accession>A0A6L8V6X1</accession>
<name>A0A6L8V6X1_9BACL</name>
<protein>
    <submittedName>
        <fullName evidence="1">Uncharacterized protein</fullName>
    </submittedName>
</protein>
<dbReference type="Proteomes" id="UP000481087">
    <property type="component" value="Unassembled WGS sequence"/>
</dbReference>
<gene>
    <name evidence="1" type="ORF">GQF01_28220</name>
</gene>
<dbReference type="AlphaFoldDB" id="A0A6L8V6X1"/>
<dbReference type="RefSeq" id="WP_161410302.1">
    <property type="nucleotide sequence ID" value="NZ_WTUZ01000037.1"/>
</dbReference>
<evidence type="ECO:0000313" key="1">
    <source>
        <dbReference type="EMBL" id="MZQ85994.1"/>
    </source>
</evidence>
<reference evidence="1 2" key="1">
    <citation type="submission" date="2019-12" db="EMBL/GenBank/DDBJ databases">
        <title>Paenibacillus sp. nov. sp. isolated from soil.</title>
        <authorList>
            <person name="Kim J."/>
            <person name="Jeong S.E."/>
            <person name="Jung H.S."/>
            <person name="Jeon C.O."/>
        </authorList>
    </citation>
    <scope>NUCLEOTIDE SEQUENCE [LARGE SCALE GENOMIC DNA]</scope>
    <source>
        <strain evidence="1 2">5J-6</strain>
    </source>
</reference>
<sequence>MSHITEDCVVKKTTRVVKKKDCSTRNKSKKGKCHVCKKRVGRRTIKVICKQPKAPIVNLTTPPAEVNVQTNPPEVHVTTPAPEVHITTPAPEVHITTPPPIVNVETHKPDVHVKVETPKTEVKVKVDYPDEGCNEELRELLREYWDTEVELFTSSGAGSGGEPPNRIGMVEKIGKSTLVLRPTTGNDMDQIVIFSICHIIGFRPYSAVAAP</sequence>
<dbReference type="EMBL" id="WTUZ01000037">
    <property type="protein sequence ID" value="MZQ85994.1"/>
    <property type="molecule type" value="Genomic_DNA"/>
</dbReference>
<proteinExistence type="predicted"/>
<keyword evidence="2" id="KW-1185">Reference proteome</keyword>
<comment type="caution">
    <text evidence="1">The sequence shown here is derived from an EMBL/GenBank/DDBJ whole genome shotgun (WGS) entry which is preliminary data.</text>
</comment>
<evidence type="ECO:0000313" key="2">
    <source>
        <dbReference type="Proteomes" id="UP000481087"/>
    </source>
</evidence>